<dbReference type="PRINTS" id="PR00355">
    <property type="entry name" value="ADRENODOXIN"/>
</dbReference>
<dbReference type="PROSITE" id="PS51085">
    <property type="entry name" value="2FE2S_FER_2"/>
    <property type="match status" value="1"/>
</dbReference>
<evidence type="ECO:0000259" key="7">
    <source>
        <dbReference type="PROSITE" id="PS51085"/>
    </source>
</evidence>
<keyword evidence="2" id="KW-0001">2Fe-2S</keyword>
<dbReference type="SUPFAM" id="SSF54292">
    <property type="entry name" value="2Fe-2S ferredoxin-like"/>
    <property type="match status" value="1"/>
</dbReference>
<dbReference type="Gene3D" id="3.10.20.30">
    <property type="match status" value="1"/>
</dbReference>
<dbReference type="CDD" id="cd00207">
    <property type="entry name" value="fer2"/>
    <property type="match status" value="1"/>
</dbReference>
<dbReference type="Pfam" id="PF00111">
    <property type="entry name" value="Fer2"/>
    <property type="match status" value="1"/>
</dbReference>
<keyword evidence="5" id="KW-0411">Iron-sulfur</keyword>
<keyword evidence="3" id="KW-0479">Metal-binding</keyword>
<dbReference type="PANTHER" id="PTHR23426:SF65">
    <property type="entry name" value="FERREDOXIN-2, MITOCHONDRIAL"/>
    <property type="match status" value="1"/>
</dbReference>
<dbReference type="InterPro" id="IPR001041">
    <property type="entry name" value="2Fe-2S_ferredoxin-type"/>
</dbReference>
<organism evidence="8 9">
    <name type="scientific">Sinimarinibacterium thermocellulolyticum</name>
    <dbReference type="NCBI Taxonomy" id="3170016"/>
    <lineage>
        <taxon>Bacteria</taxon>
        <taxon>Pseudomonadati</taxon>
        <taxon>Pseudomonadota</taxon>
        <taxon>Gammaproteobacteria</taxon>
        <taxon>Nevskiales</taxon>
        <taxon>Nevskiaceae</taxon>
        <taxon>Sinimarinibacterium</taxon>
    </lineage>
</organism>
<reference evidence="8 9" key="1">
    <citation type="submission" date="2024-06" db="EMBL/GenBank/DDBJ databases">
        <authorList>
            <person name="Li Z."/>
            <person name="Jiang Y."/>
        </authorList>
    </citation>
    <scope>NUCLEOTIDE SEQUENCE [LARGE SCALE GENOMIC DNA]</scope>
    <source>
        <strain evidence="8 9">HSW-8</strain>
    </source>
</reference>
<evidence type="ECO:0000256" key="5">
    <source>
        <dbReference type="ARBA" id="ARBA00023014"/>
    </source>
</evidence>
<evidence type="ECO:0000256" key="4">
    <source>
        <dbReference type="ARBA" id="ARBA00023004"/>
    </source>
</evidence>
<keyword evidence="4" id="KW-0408">Iron</keyword>
<accession>A0ABV2AEI2</accession>
<evidence type="ECO:0000256" key="6">
    <source>
        <dbReference type="ARBA" id="ARBA00034078"/>
    </source>
</evidence>
<dbReference type="Proteomes" id="UP001465331">
    <property type="component" value="Unassembled WGS sequence"/>
</dbReference>
<comment type="caution">
    <text evidence="8">The sequence shown here is derived from an EMBL/GenBank/DDBJ whole genome shotgun (WGS) entry which is preliminary data.</text>
</comment>
<dbReference type="InterPro" id="IPR012675">
    <property type="entry name" value="Beta-grasp_dom_sf"/>
</dbReference>
<dbReference type="PANTHER" id="PTHR23426">
    <property type="entry name" value="FERREDOXIN/ADRENODOXIN"/>
    <property type="match status" value="1"/>
</dbReference>
<evidence type="ECO:0000313" key="9">
    <source>
        <dbReference type="Proteomes" id="UP001465331"/>
    </source>
</evidence>
<proteinExistence type="inferred from homology"/>
<comment type="cofactor">
    <cofactor evidence="6">
        <name>[2Fe-2S] cluster</name>
        <dbReference type="ChEBI" id="CHEBI:190135"/>
    </cofactor>
</comment>
<feature type="domain" description="2Fe-2S ferredoxin-type" evidence="7">
    <location>
        <begin position="2"/>
        <end position="105"/>
    </location>
</feature>
<evidence type="ECO:0000256" key="3">
    <source>
        <dbReference type="ARBA" id="ARBA00022723"/>
    </source>
</evidence>
<name>A0ABV2AEI2_9GAMM</name>
<evidence type="ECO:0000256" key="1">
    <source>
        <dbReference type="ARBA" id="ARBA00010914"/>
    </source>
</evidence>
<dbReference type="InterPro" id="IPR001055">
    <property type="entry name" value="Adrenodoxin-like"/>
</dbReference>
<gene>
    <name evidence="8" type="ORF">ABSH63_15080</name>
</gene>
<comment type="similarity">
    <text evidence="1">Belongs to the adrenodoxin/putidaredoxin family.</text>
</comment>
<dbReference type="InterPro" id="IPR036010">
    <property type="entry name" value="2Fe-2S_ferredoxin-like_sf"/>
</dbReference>
<evidence type="ECO:0000256" key="2">
    <source>
        <dbReference type="ARBA" id="ARBA00022714"/>
    </source>
</evidence>
<evidence type="ECO:0000313" key="8">
    <source>
        <dbReference type="EMBL" id="MES0875321.1"/>
    </source>
</evidence>
<dbReference type="RefSeq" id="WP_352890852.1">
    <property type="nucleotide sequence ID" value="NZ_JBEPIJ010000028.1"/>
</dbReference>
<keyword evidence="9" id="KW-1185">Reference proteome</keyword>
<dbReference type="EMBL" id="JBEPIJ010000028">
    <property type="protein sequence ID" value="MES0875321.1"/>
    <property type="molecule type" value="Genomic_DNA"/>
</dbReference>
<sequence length="106" mass="11559">MIRVVFTHPNRPDRIVEAADGISLMEAAKGANVEGIDADCGGCMVCGTCHVYVGKPWFDLLEAPSEMEAQILDCVPSPHPRARLSCQIKLTARLDGMSVELPDHQR</sequence>
<protein>
    <submittedName>
        <fullName evidence="8">2Fe-2S iron-sulfur cluster-binding protein</fullName>
    </submittedName>
</protein>